<keyword evidence="3" id="KW-0813">Transport</keyword>
<dbReference type="PROSITE" id="PS51012">
    <property type="entry name" value="ABC_TM2"/>
    <property type="match status" value="1"/>
</dbReference>
<dbReference type="Pfam" id="PF12698">
    <property type="entry name" value="ABC2_membrane_3"/>
    <property type="match status" value="1"/>
</dbReference>
<dbReference type="GO" id="GO:0005886">
    <property type="term" value="C:plasma membrane"/>
    <property type="evidence" value="ECO:0007669"/>
    <property type="project" value="UniProtKB-SubCell"/>
</dbReference>
<comment type="similarity">
    <text evidence="2">Belongs to the ABC-2 integral membrane protein family.</text>
</comment>
<proteinExistence type="inferred from homology"/>
<feature type="transmembrane region" description="Helical" evidence="8">
    <location>
        <begin position="341"/>
        <end position="363"/>
    </location>
</feature>
<organism evidence="10 11">
    <name type="scientific">Alkalicoccus daliensis</name>
    <dbReference type="NCBI Taxonomy" id="745820"/>
    <lineage>
        <taxon>Bacteria</taxon>
        <taxon>Bacillati</taxon>
        <taxon>Bacillota</taxon>
        <taxon>Bacilli</taxon>
        <taxon>Bacillales</taxon>
        <taxon>Bacillaceae</taxon>
        <taxon>Alkalicoccus</taxon>
    </lineage>
</organism>
<dbReference type="RefSeq" id="WP_090841960.1">
    <property type="nucleotide sequence ID" value="NZ_FNIL01000003.1"/>
</dbReference>
<dbReference type="STRING" id="745820.SAMN04488053_10366"/>
<evidence type="ECO:0000313" key="11">
    <source>
        <dbReference type="Proteomes" id="UP000198778"/>
    </source>
</evidence>
<evidence type="ECO:0000256" key="8">
    <source>
        <dbReference type="SAM" id="Phobius"/>
    </source>
</evidence>
<evidence type="ECO:0000256" key="3">
    <source>
        <dbReference type="ARBA" id="ARBA00022448"/>
    </source>
</evidence>
<dbReference type="AlphaFoldDB" id="A0A1H0DS92"/>
<feature type="transmembrane region" description="Helical" evidence="8">
    <location>
        <begin position="252"/>
        <end position="278"/>
    </location>
</feature>
<dbReference type="GO" id="GO:0140359">
    <property type="term" value="F:ABC-type transporter activity"/>
    <property type="evidence" value="ECO:0007669"/>
    <property type="project" value="InterPro"/>
</dbReference>
<feature type="transmembrane region" description="Helical" evidence="8">
    <location>
        <begin position="16"/>
        <end position="34"/>
    </location>
</feature>
<feature type="transmembrane region" description="Helical" evidence="8">
    <location>
        <begin position="285"/>
        <end position="304"/>
    </location>
</feature>
<dbReference type="PANTHER" id="PTHR30294">
    <property type="entry name" value="MEMBRANE COMPONENT OF ABC TRANSPORTER YHHJ-RELATED"/>
    <property type="match status" value="1"/>
</dbReference>
<dbReference type="Proteomes" id="UP000198778">
    <property type="component" value="Unassembled WGS sequence"/>
</dbReference>
<feature type="transmembrane region" description="Helical" evidence="8">
    <location>
        <begin position="175"/>
        <end position="196"/>
    </location>
</feature>
<dbReference type="InterPro" id="IPR051449">
    <property type="entry name" value="ABC-2_transporter_component"/>
</dbReference>
<evidence type="ECO:0000259" key="9">
    <source>
        <dbReference type="PROSITE" id="PS51012"/>
    </source>
</evidence>
<keyword evidence="11" id="KW-1185">Reference proteome</keyword>
<evidence type="ECO:0000256" key="5">
    <source>
        <dbReference type="ARBA" id="ARBA00022692"/>
    </source>
</evidence>
<evidence type="ECO:0000313" key="10">
    <source>
        <dbReference type="EMBL" id="SDN72948.1"/>
    </source>
</evidence>
<keyword evidence="6 8" id="KW-1133">Transmembrane helix</keyword>
<evidence type="ECO:0000256" key="7">
    <source>
        <dbReference type="ARBA" id="ARBA00023136"/>
    </source>
</evidence>
<feature type="transmembrane region" description="Helical" evidence="8">
    <location>
        <begin position="217"/>
        <end position="240"/>
    </location>
</feature>
<name>A0A1H0DS92_9BACI</name>
<accession>A0A1H0DS92</accession>
<sequence length="367" mass="41198">MKSIFILQLQRFRRKPLLVVSFFVLTLFFVFFLGGNDTGDKITIQSYAGDNTTQEQADYWIQLLNASESFEFVLVEEEEARNSIVQGDRNMALEIRDDDYRMLVAVDEQSYQIAANYIQQVFTEELRLAAAEAAVEEENIRAAIAEERISPVLALNMETINGESSGFVYDENLQALFGMTLFFSIYTIIFSLSNVAEEKRDGTWNRLIVSPLQKWQVYAGHVAYCFLVGYLQIILIFIFFKYMLGFQIEAHFGILMIIVACFTFTIVSVGMLLIGLVTSPQQLQAVIPITATAMAMLGGAFWPVEIVTNEVIVMLSKVMPMYYGMEALKGAALLNQSLGEITGALSILVLMGVITMGIGINLMERRA</sequence>
<feature type="domain" description="ABC transmembrane type-2" evidence="9">
    <location>
        <begin position="137"/>
        <end position="366"/>
    </location>
</feature>
<keyword evidence="4" id="KW-1003">Cell membrane</keyword>
<protein>
    <submittedName>
        <fullName evidence="10">ABC-2 type transport system permease protein</fullName>
    </submittedName>
</protein>
<dbReference type="PANTHER" id="PTHR30294:SF38">
    <property type="entry name" value="TRANSPORT PERMEASE PROTEIN"/>
    <property type="match status" value="1"/>
</dbReference>
<evidence type="ECO:0000256" key="4">
    <source>
        <dbReference type="ARBA" id="ARBA00022475"/>
    </source>
</evidence>
<dbReference type="InterPro" id="IPR013525">
    <property type="entry name" value="ABC2_TM"/>
</dbReference>
<keyword evidence="5 8" id="KW-0812">Transmembrane</keyword>
<keyword evidence="7 8" id="KW-0472">Membrane</keyword>
<evidence type="ECO:0000256" key="2">
    <source>
        <dbReference type="ARBA" id="ARBA00007783"/>
    </source>
</evidence>
<dbReference type="OrthoDB" id="266913at2"/>
<evidence type="ECO:0000256" key="1">
    <source>
        <dbReference type="ARBA" id="ARBA00004651"/>
    </source>
</evidence>
<comment type="subcellular location">
    <subcellularLocation>
        <location evidence="1">Cell membrane</location>
        <topology evidence="1">Multi-pass membrane protein</topology>
    </subcellularLocation>
</comment>
<dbReference type="EMBL" id="FNIL01000003">
    <property type="protein sequence ID" value="SDN72948.1"/>
    <property type="molecule type" value="Genomic_DNA"/>
</dbReference>
<evidence type="ECO:0000256" key="6">
    <source>
        <dbReference type="ARBA" id="ARBA00022989"/>
    </source>
</evidence>
<dbReference type="InterPro" id="IPR047817">
    <property type="entry name" value="ABC2_TM_bact-type"/>
</dbReference>
<gene>
    <name evidence="10" type="ORF">SAMN04488053_10366</name>
</gene>
<reference evidence="11" key="1">
    <citation type="submission" date="2016-10" db="EMBL/GenBank/DDBJ databases">
        <authorList>
            <person name="Varghese N."/>
            <person name="Submissions S."/>
        </authorList>
    </citation>
    <scope>NUCLEOTIDE SEQUENCE [LARGE SCALE GENOMIC DNA]</scope>
    <source>
        <strain evidence="11">CGMCC 1.10369</strain>
    </source>
</reference>